<dbReference type="EMBL" id="JBFPKE010000015">
    <property type="protein sequence ID" value="MEX3753632.1"/>
    <property type="molecule type" value="Genomic_DNA"/>
</dbReference>
<dbReference type="InterPro" id="IPR029068">
    <property type="entry name" value="Glyas_Bleomycin-R_OHBP_Dase"/>
</dbReference>
<reference evidence="2 3" key="1">
    <citation type="submission" date="2024-07" db="EMBL/GenBank/DDBJ databases">
        <title>A survey of Mimosa microsymbionts across Brazilian biomes reveals a high diversity of Paraburkholderia nodulating endemic species, but also that Cupriavidus is common as a symbiont of widespread species.</title>
        <authorList>
            <person name="Rouws L."/>
            <person name="Barauna A."/>
            <person name="Beukes C."/>
            <person name="Rouws J.R.C."/>
            <person name="De Faria S.M."/>
            <person name="Gross E."/>
            <person name="Bueno Dos Reis Junior F."/>
            <person name="Simon M.F."/>
            <person name="Maluk M."/>
            <person name="Odee D.W."/>
            <person name="Kenicer G."/>
            <person name="Young J.P.W."/>
            <person name="Reis V.M."/>
            <person name="Zilli J."/>
            <person name="James E.K."/>
        </authorList>
    </citation>
    <scope>NUCLEOTIDE SEQUENCE [LARGE SCALE GENOMIC DNA]</scope>
    <source>
        <strain evidence="2 3">BR14375</strain>
    </source>
</reference>
<proteinExistence type="predicted"/>
<dbReference type="Proteomes" id="UP001558535">
    <property type="component" value="Unassembled WGS sequence"/>
</dbReference>
<feature type="domain" description="VOC" evidence="1">
    <location>
        <begin position="23"/>
        <end position="144"/>
    </location>
</feature>
<protein>
    <submittedName>
        <fullName evidence="2">VOC family protein</fullName>
    </submittedName>
</protein>
<dbReference type="InterPro" id="IPR037523">
    <property type="entry name" value="VOC_core"/>
</dbReference>
<dbReference type="RefSeq" id="WP_368580810.1">
    <property type="nucleotide sequence ID" value="NZ_JBFPKB010000016.1"/>
</dbReference>
<evidence type="ECO:0000259" key="1">
    <source>
        <dbReference type="PROSITE" id="PS51819"/>
    </source>
</evidence>
<evidence type="ECO:0000313" key="3">
    <source>
        <dbReference type="Proteomes" id="UP001558535"/>
    </source>
</evidence>
<dbReference type="PANTHER" id="PTHR35006:SF1">
    <property type="entry name" value="BLL2941 PROTEIN"/>
    <property type="match status" value="1"/>
</dbReference>
<dbReference type="PROSITE" id="PS51819">
    <property type="entry name" value="VOC"/>
    <property type="match status" value="1"/>
</dbReference>
<dbReference type="PANTHER" id="PTHR35006">
    <property type="entry name" value="GLYOXALASE FAMILY PROTEIN (AFU_ORTHOLOGUE AFUA_5G14830)"/>
    <property type="match status" value="1"/>
</dbReference>
<keyword evidence="3" id="KW-1185">Reference proteome</keyword>
<dbReference type="CDD" id="cd07262">
    <property type="entry name" value="VOC_like"/>
    <property type="match status" value="1"/>
</dbReference>
<comment type="caution">
    <text evidence="2">The sequence shown here is derived from an EMBL/GenBank/DDBJ whole genome shotgun (WGS) entry which is preliminary data.</text>
</comment>
<name>A0ABV3WK56_9BURK</name>
<dbReference type="Gene3D" id="3.10.180.10">
    <property type="entry name" value="2,3-Dihydroxybiphenyl 1,2-Dioxygenase, domain 1"/>
    <property type="match status" value="1"/>
</dbReference>
<dbReference type="Pfam" id="PF00903">
    <property type="entry name" value="Glyoxalase"/>
    <property type="match status" value="1"/>
</dbReference>
<dbReference type="SUPFAM" id="SSF54593">
    <property type="entry name" value="Glyoxalase/Bleomycin resistance protein/Dihydroxybiphenyl dioxygenase"/>
    <property type="match status" value="1"/>
</dbReference>
<gene>
    <name evidence="2" type="ORF">AB3X84_26905</name>
</gene>
<evidence type="ECO:0000313" key="2">
    <source>
        <dbReference type="EMBL" id="MEX3753632.1"/>
    </source>
</evidence>
<accession>A0ABV3WK56</accession>
<organism evidence="2 3">
    <name type="scientific">Paraburkholderia phenoliruptrix</name>
    <dbReference type="NCBI Taxonomy" id="252970"/>
    <lineage>
        <taxon>Bacteria</taxon>
        <taxon>Pseudomonadati</taxon>
        <taxon>Pseudomonadota</taxon>
        <taxon>Betaproteobacteria</taxon>
        <taxon>Burkholderiales</taxon>
        <taxon>Burkholderiaceae</taxon>
        <taxon>Paraburkholderia</taxon>
    </lineage>
</organism>
<dbReference type="InterPro" id="IPR004360">
    <property type="entry name" value="Glyas_Fos-R_dOase_dom"/>
</dbReference>
<sequence>MTIQIRCGSISSTLSTLGNIMTVYTHVTVGTNDLEKARSFYDTVLGEIGLKRVADLDNNGSIWGDNAPSFFVLKPANGQPATVGNGVTVSFEAPSRASVDAFHKTALAQGGKCEGAAGPRSWAPNAYAAYARDLDGNKLAVYCFKPE</sequence>